<dbReference type="InParanoid" id="A0A2K3E3S8"/>
<keyword evidence="3" id="KW-1185">Reference proteome</keyword>
<evidence type="ECO:0000256" key="1">
    <source>
        <dbReference type="SAM" id="MobiDB-lite"/>
    </source>
</evidence>
<dbReference type="Proteomes" id="UP000006906">
    <property type="component" value="Chromosome 2"/>
</dbReference>
<dbReference type="InterPro" id="IPR051399">
    <property type="entry name" value="RNA-guided_DNA_endo/Transpos"/>
</dbReference>
<feature type="compositionally biased region" description="Gly residues" evidence="1">
    <location>
        <begin position="244"/>
        <end position="290"/>
    </location>
</feature>
<feature type="region of interest" description="Disordered" evidence="1">
    <location>
        <begin position="239"/>
        <end position="322"/>
    </location>
</feature>
<dbReference type="RefSeq" id="XP_042927742.1">
    <property type="nucleotide sequence ID" value="XM_043060289.1"/>
</dbReference>
<evidence type="ECO:0000313" key="3">
    <source>
        <dbReference type="Proteomes" id="UP000006906"/>
    </source>
</evidence>
<accession>A0A2K3E3S8</accession>
<reference evidence="2 3" key="1">
    <citation type="journal article" date="2007" name="Science">
        <title>The Chlamydomonas genome reveals the evolution of key animal and plant functions.</title>
        <authorList>
            <person name="Merchant S.S."/>
            <person name="Prochnik S.E."/>
            <person name="Vallon O."/>
            <person name="Harris E.H."/>
            <person name="Karpowicz S.J."/>
            <person name="Witman G.B."/>
            <person name="Terry A."/>
            <person name="Salamov A."/>
            <person name="Fritz-Laylin L.K."/>
            <person name="Marechal-Drouard L."/>
            <person name="Marshall W.F."/>
            <person name="Qu L.H."/>
            <person name="Nelson D.R."/>
            <person name="Sanderfoot A.A."/>
            <person name="Spalding M.H."/>
            <person name="Kapitonov V.V."/>
            <person name="Ren Q."/>
            <person name="Ferris P."/>
            <person name="Lindquist E."/>
            <person name="Shapiro H."/>
            <person name="Lucas S.M."/>
            <person name="Grimwood J."/>
            <person name="Schmutz J."/>
            <person name="Cardol P."/>
            <person name="Cerutti H."/>
            <person name="Chanfreau G."/>
            <person name="Chen C.L."/>
            <person name="Cognat V."/>
            <person name="Croft M.T."/>
            <person name="Dent R."/>
            <person name="Dutcher S."/>
            <person name="Fernandez E."/>
            <person name="Fukuzawa H."/>
            <person name="Gonzalez-Ballester D."/>
            <person name="Gonzalez-Halphen D."/>
            <person name="Hallmann A."/>
            <person name="Hanikenne M."/>
            <person name="Hippler M."/>
            <person name="Inwood W."/>
            <person name="Jabbari K."/>
            <person name="Kalanon M."/>
            <person name="Kuras R."/>
            <person name="Lefebvre P.A."/>
            <person name="Lemaire S.D."/>
            <person name="Lobanov A.V."/>
            <person name="Lohr M."/>
            <person name="Manuell A."/>
            <person name="Meier I."/>
            <person name="Mets L."/>
            <person name="Mittag M."/>
            <person name="Mittelmeier T."/>
            <person name="Moroney J.V."/>
            <person name="Moseley J."/>
            <person name="Napoli C."/>
            <person name="Nedelcu A.M."/>
            <person name="Niyogi K."/>
            <person name="Novoselov S.V."/>
            <person name="Paulsen I.T."/>
            <person name="Pazour G."/>
            <person name="Purton S."/>
            <person name="Ral J.P."/>
            <person name="Riano-Pachon D.M."/>
            <person name="Riekhof W."/>
            <person name="Rymarquis L."/>
            <person name="Schroda M."/>
            <person name="Stern D."/>
            <person name="Umen J."/>
            <person name="Willows R."/>
            <person name="Wilson N."/>
            <person name="Zimmer S.L."/>
            <person name="Allmer J."/>
            <person name="Balk J."/>
            <person name="Bisova K."/>
            <person name="Chen C.J."/>
            <person name="Elias M."/>
            <person name="Gendler K."/>
            <person name="Hauser C."/>
            <person name="Lamb M.R."/>
            <person name="Ledford H."/>
            <person name="Long J.C."/>
            <person name="Minagawa J."/>
            <person name="Page M.D."/>
            <person name="Pan J."/>
            <person name="Pootakham W."/>
            <person name="Roje S."/>
            <person name="Rose A."/>
            <person name="Stahlberg E."/>
            <person name="Terauchi A.M."/>
            <person name="Yang P."/>
            <person name="Ball S."/>
            <person name="Bowler C."/>
            <person name="Dieckmann C.L."/>
            <person name="Gladyshev V.N."/>
            <person name="Green P."/>
            <person name="Jorgensen R."/>
            <person name="Mayfield S."/>
            <person name="Mueller-Roeber B."/>
            <person name="Rajamani S."/>
            <person name="Sayre R.T."/>
            <person name="Brokstein P."/>
            <person name="Dubchak I."/>
            <person name="Goodstein D."/>
            <person name="Hornick L."/>
            <person name="Huang Y.W."/>
            <person name="Jhaveri J."/>
            <person name="Luo Y."/>
            <person name="Martinez D."/>
            <person name="Ngau W.C."/>
            <person name="Otillar B."/>
            <person name="Poliakov A."/>
            <person name="Porter A."/>
            <person name="Szajkowski L."/>
            <person name="Werner G."/>
            <person name="Zhou K."/>
            <person name="Grigoriev I.V."/>
            <person name="Rokhsar D.S."/>
            <person name="Grossman A.R."/>
        </authorList>
    </citation>
    <scope>NUCLEOTIDE SEQUENCE [LARGE SCALE GENOMIC DNA]</scope>
    <source>
        <strain evidence="3">CC-503</strain>
    </source>
</reference>
<dbReference type="GeneID" id="66052637"/>
<proteinExistence type="predicted"/>
<dbReference type="EMBL" id="CM008963">
    <property type="protein sequence ID" value="PNW87458.1"/>
    <property type="molecule type" value="Genomic_DNA"/>
</dbReference>
<dbReference type="PANTHER" id="PTHR30405">
    <property type="entry name" value="TRANSPOSASE"/>
    <property type="match status" value="1"/>
</dbReference>
<organism evidence="2 3">
    <name type="scientific">Chlamydomonas reinhardtii</name>
    <name type="common">Chlamydomonas smithii</name>
    <dbReference type="NCBI Taxonomy" id="3055"/>
    <lineage>
        <taxon>Eukaryota</taxon>
        <taxon>Viridiplantae</taxon>
        <taxon>Chlorophyta</taxon>
        <taxon>core chlorophytes</taxon>
        <taxon>Chlorophyceae</taxon>
        <taxon>CS clade</taxon>
        <taxon>Chlamydomonadales</taxon>
        <taxon>Chlamydomonadaceae</taxon>
        <taxon>Chlamydomonas</taxon>
    </lineage>
</organism>
<gene>
    <name evidence="2" type="ORF">CHLRE_02g144802v5</name>
</gene>
<dbReference type="Gramene" id="PNW87458">
    <property type="protein sequence ID" value="PNW87458"/>
    <property type="gene ID" value="CHLRE_02g144802v5"/>
</dbReference>
<feature type="region of interest" description="Disordered" evidence="1">
    <location>
        <begin position="1"/>
        <end position="59"/>
    </location>
</feature>
<name>A0A2K3E3S8_CHLRE</name>
<sequence>MARLLGLPSPHCSDGGDGNSGDGSGSSGGSGDSSDGVGGARNGGGGARGAGGGRARGQTGRRLWLQARLKEQPALKRCQAGIPSARVASAADHERRIRYLYSGGGVDAAAAAGSAPAPVQQYGLWHLLRFYRQWGQRRWRLTVHVRTQKVLEHTAQQLAGGRPKEEVIVGWGNANTGYGGCISRLGRGPNRALLRLLVDKYAHLVVYVDEFYTSQGRDVNSATNIRHALVEMLLGHKRPASLQTGGGGGGGGGSGGGGSGGGGSGGSGGGSGGGGSGGGGSGGGGSGSSGGACAHLGSGGGGKGHVEEESAAPPKKRRKRAG</sequence>
<dbReference type="AlphaFoldDB" id="A0A2K3E3S8"/>
<evidence type="ECO:0000313" key="2">
    <source>
        <dbReference type="EMBL" id="PNW87458.1"/>
    </source>
</evidence>
<protein>
    <submittedName>
        <fullName evidence="2">Uncharacterized protein</fullName>
    </submittedName>
</protein>
<dbReference type="OrthoDB" id="561003at2759"/>
<dbReference type="PANTHER" id="PTHR30405:SF11">
    <property type="entry name" value="RNA-GUIDED DNA ENDONUCLEASE RV2885C-RELATED"/>
    <property type="match status" value="1"/>
</dbReference>
<feature type="compositionally biased region" description="Gly residues" evidence="1">
    <location>
        <begin position="15"/>
        <end position="55"/>
    </location>
</feature>
<dbReference type="KEGG" id="cre:CHLRE_02g144802v5"/>